<comment type="caution">
    <text evidence="4">The sequence shown here is derived from an EMBL/GenBank/DDBJ whole genome shotgun (WGS) entry which is preliminary data.</text>
</comment>
<dbReference type="NCBIfam" id="NF006132">
    <property type="entry name" value="PRK08277.1"/>
    <property type="match status" value="1"/>
</dbReference>
<protein>
    <submittedName>
        <fullName evidence="4">NAD(P)-dependent dehydrogenase (Short-subunit alcohol dehydrogenase family)</fullName>
    </submittedName>
</protein>
<proteinExistence type="inferred from homology"/>
<dbReference type="InterPro" id="IPR036291">
    <property type="entry name" value="NAD(P)-bd_dom_sf"/>
</dbReference>
<comment type="similarity">
    <text evidence="1 3">Belongs to the short-chain dehydrogenases/reductases (SDR) family.</text>
</comment>
<dbReference type="Pfam" id="PF00106">
    <property type="entry name" value="adh_short"/>
    <property type="match status" value="1"/>
</dbReference>
<gene>
    <name evidence="4" type="ORF">ATL39_0605</name>
</gene>
<evidence type="ECO:0000313" key="4">
    <source>
        <dbReference type="EMBL" id="RKD76388.1"/>
    </source>
</evidence>
<dbReference type="PANTHER" id="PTHR42760:SF115">
    <property type="entry name" value="3-OXOACYL-[ACYL-CARRIER-PROTEIN] REDUCTASE FABG"/>
    <property type="match status" value="1"/>
</dbReference>
<dbReference type="EMBL" id="RAPK01000006">
    <property type="protein sequence ID" value="RKD76388.1"/>
    <property type="molecule type" value="Genomic_DNA"/>
</dbReference>
<dbReference type="RefSeq" id="WP_120191796.1">
    <property type="nucleotide sequence ID" value="NZ_RAPK01000006.1"/>
</dbReference>
<keyword evidence="2" id="KW-0560">Oxidoreductase</keyword>
<dbReference type="PRINTS" id="PR00080">
    <property type="entry name" value="SDRFAMILY"/>
</dbReference>
<dbReference type="FunFam" id="3.40.50.720:FF:000240">
    <property type="entry name" value="SDR family oxidoreductase"/>
    <property type="match status" value="1"/>
</dbReference>
<evidence type="ECO:0000313" key="5">
    <source>
        <dbReference type="Proteomes" id="UP000285120"/>
    </source>
</evidence>
<organism evidence="4 5">
    <name type="scientific">Sinobaca qinghaiensis</name>
    <dbReference type="NCBI Taxonomy" id="342944"/>
    <lineage>
        <taxon>Bacteria</taxon>
        <taxon>Bacillati</taxon>
        <taxon>Bacillota</taxon>
        <taxon>Bacilli</taxon>
        <taxon>Bacillales</taxon>
        <taxon>Sporolactobacillaceae</taxon>
        <taxon>Sinobaca</taxon>
    </lineage>
</organism>
<reference evidence="4 5" key="1">
    <citation type="submission" date="2018-09" db="EMBL/GenBank/DDBJ databases">
        <title>Genomic Encyclopedia of Archaeal and Bacterial Type Strains, Phase II (KMG-II): from individual species to whole genera.</title>
        <authorList>
            <person name="Goeker M."/>
        </authorList>
    </citation>
    <scope>NUCLEOTIDE SEQUENCE [LARGE SCALE GENOMIC DNA]</scope>
    <source>
        <strain evidence="4 5">DSM 17008</strain>
    </source>
</reference>
<evidence type="ECO:0000256" key="1">
    <source>
        <dbReference type="ARBA" id="ARBA00006484"/>
    </source>
</evidence>
<dbReference type="OrthoDB" id="9803333at2"/>
<keyword evidence="5" id="KW-1185">Reference proteome</keyword>
<dbReference type="GO" id="GO:0005975">
    <property type="term" value="P:carbohydrate metabolic process"/>
    <property type="evidence" value="ECO:0007669"/>
    <property type="project" value="UniProtKB-ARBA"/>
</dbReference>
<dbReference type="AlphaFoldDB" id="A0A419V8U3"/>
<sequence>MFANHETLKGKTAIVTGGGGILCGEMARALGRQGVKVVVLSRKLENAQAVADDITRENGEAVAFACDVLDKKDIEQVNEQIQKIYPVYDILINGAGGNHPNASTSEEAFDWEDVENPEKNSFFDLEETAIRHVFDLNFTGAVLSTQVFMKHMFSEKGSSVINISSMSAPSPMTKVMSYSAAKAGIDNFTQWLAVHMAKQNIRCNAIAPGFFLTNQNRKLLLTEEGELTERSQKIMSQTPMETFGEPEDLIGTLLWLVDPAYSSFVTGITVPVDGGFMAYSGV</sequence>
<accession>A0A419V8U3</accession>
<dbReference type="PANTHER" id="PTHR42760">
    <property type="entry name" value="SHORT-CHAIN DEHYDROGENASES/REDUCTASES FAMILY MEMBER"/>
    <property type="match status" value="1"/>
</dbReference>
<dbReference type="PROSITE" id="PS00061">
    <property type="entry name" value="ADH_SHORT"/>
    <property type="match status" value="1"/>
</dbReference>
<dbReference type="Proteomes" id="UP000285120">
    <property type="component" value="Unassembled WGS sequence"/>
</dbReference>
<dbReference type="GO" id="GO:0016616">
    <property type="term" value="F:oxidoreductase activity, acting on the CH-OH group of donors, NAD or NADP as acceptor"/>
    <property type="evidence" value="ECO:0007669"/>
    <property type="project" value="UniProtKB-ARBA"/>
</dbReference>
<dbReference type="InterPro" id="IPR020904">
    <property type="entry name" value="Sc_DH/Rdtase_CS"/>
</dbReference>
<evidence type="ECO:0000256" key="2">
    <source>
        <dbReference type="ARBA" id="ARBA00023002"/>
    </source>
</evidence>
<dbReference type="SUPFAM" id="SSF51735">
    <property type="entry name" value="NAD(P)-binding Rossmann-fold domains"/>
    <property type="match status" value="1"/>
</dbReference>
<dbReference type="Gene3D" id="3.40.50.720">
    <property type="entry name" value="NAD(P)-binding Rossmann-like Domain"/>
    <property type="match status" value="1"/>
</dbReference>
<name>A0A419V8U3_9BACL</name>
<dbReference type="InterPro" id="IPR002347">
    <property type="entry name" value="SDR_fam"/>
</dbReference>
<evidence type="ECO:0000256" key="3">
    <source>
        <dbReference type="RuleBase" id="RU000363"/>
    </source>
</evidence>
<dbReference type="PRINTS" id="PR00081">
    <property type="entry name" value="GDHRDH"/>
</dbReference>